<dbReference type="NCBIfam" id="NF000642">
    <property type="entry name" value="PRK00024.1"/>
    <property type="match status" value="1"/>
</dbReference>
<dbReference type="PROSITE" id="PS01302">
    <property type="entry name" value="UPF0758"/>
    <property type="match status" value="1"/>
</dbReference>
<keyword evidence="1" id="KW-0645">Protease</keyword>
<dbReference type="InterPro" id="IPR020891">
    <property type="entry name" value="UPF0758_CS"/>
</dbReference>
<dbReference type="Pfam" id="PF20582">
    <property type="entry name" value="UPF0758_N"/>
    <property type="match status" value="1"/>
</dbReference>
<dbReference type="RefSeq" id="WP_099861886.1">
    <property type="nucleotide sequence ID" value="NZ_PEOG01000028.1"/>
</dbReference>
<evidence type="ECO:0000259" key="7">
    <source>
        <dbReference type="PROSITE" id="PS50249"/>
    </source>
</evidence>
<comment type="caution">
    <text evidence="8">The sequence shown here is derived from an EMBL/GenBank/DDBJ whole genome shotgun (WGS) entry which is preliminary data.</text>
</comment>
<dbReference type="InterPro" id="IPR025657">
    <property type="entry name" value="RadC_JAB"/>
</dbReference>
<keyword evidence="9" id="KW-1185">Reference proteome</keyword>
<dbReference type="NCBIfam" id="TIGR00608">
    <property type="entry name" value="radc"/>
    <property type="match status" value="1"/>
</dbReference>
<dbReference type="GO" id="GO:0046872">
    <property type="term" value="F:metal ion binding"/>
    <property type="evidence" value="ECO:0007669"/>
    <property type="project" value="UniProtKB-KW"/>
</dbReference>
<dbReference type="PROSITE" id="PS50249">
    <property type="entry name" value="MPN"/>
    <property type="match status" value="1"/>
</dbReference>
<dbReference type="Proteomes" id="UP000231501">
    <property type="component" value="Unassembled WGS sequence"/>
</dbReference>
<dbReference type="EMBL" id="PEOG01000028">
    <property type="protein sequence ID" value="PIM52960.1"/>
    <property type="molecule type" value="Genomic_DNA"/>
</dbReference>
<evidence type="ECO:0000256" key="2">
    <source>
        <dbReference type="ARBA" id="ARBA00022723"/>
    </source>
</evidence>
<organism evidence="8 9">
    <name type="scientific">Roseateles chitinivorans</name>
    <dbReference type="NCBI Taxonomy" id="2917965"/>
    <lineage>
        <taxon>Bacteria</taxon>
        <taxon>Pseudomonadati</taxon>
        <taxon>Pseudomonadota</taxon>
        <taxon>Betaproteobacteria</taxon>
        <taxon>Burkholderiales</taxon>
        <taxon>Sphaerotilaceae</taxon>
        <taxon>Roseateles</taxon>
    </lineage>
</organism>
<dbReference type="PANTHER" id="PTHR30471:SF3">
    <property type="entry name" value="UPF0758 PROTEIN YEES-RELATED"/>
    <property type="match status" value="1"/>
</dbReference>
<reference evidence="8 9" key="1">
    <citation type="submission" date="2017-11" db="EMBL/GenBank/DDBJ databases">
        <title>Draft genome sequence of Mitsuaria sp. HWN-4.</title>
        <authorList>
            <person name="Gundlapally S.R."/>
        </authorList>
    </citation>
    <scope>NUCLEOTIDE SEQUENCE [LARGE SCALE GENOMIC DNA]</scope>
    <source>
        <strain evidence="8 9">HWN-4</strain>
    </source>
</reference>
<dbReference type="GO" id="GO:0006508">
    <property type="term" value="P:proteolysis"/>
    <property type="evidence" value="ECO:0007669"/>
    <property type="project" value="UniProtKB-KW"/>
</dbReference>
<evidence type="ECO:0000313" key="8">
    <source>
        <dbReference type="EMBL" id="PIM52960.1"/>
    </source>
</evidence>
<evidence type="ECO:0000256" key="3">
    <source>
        <dbReference type="ARBA" id="ARBA00022801"/>
    </source>
</evidence>
<keyword evidence="4" id="KW-0862">Zinc</keyword>
<dbReference type="InterPro" id="IPR046778">
    <property type="entry name" value="UPF0758_N"/>
</dbReference>
<dbReference type="Pfam" id="PF04002">
    <property type="entry name" value="RadC"/>
    <property type="match status" value="1"/>
</dbReference>
<dbReference type="Gene3D" id="3.40.140.10">
    <property type="entry name" value="Cytidine Deaminase, domain 2"/>
    <property type="match status" value="1"/>
</dbReference>
<evidence type="ECO:0000256" key="5">
    <source>
        <dbReference type="ARBA" id="ARBA00023049"/>
    </source>
</evidence>
<dbReference type="OrthoDB" id="9804482at2"/>
<evidence type="ECO:0000256" key="4">
    <source>
        <dbReference type="ARBA" id="ARBA00022833"/>
    </source>
</evidence>
<evidence type="ECO:0000256" key="1">
    <source>
        <dbReference type="ARBA" id="ARBA00022670"/>
    </source>
</evidence>
<gene>
    <name evidence="8" type="ORF">CS062_12090</name>
</gene>
<name>A0A2G9C936_9BURK</name>
<sequence length="237" mass="25540">MTVLAESSSPSVLSAIAALPPETRPREKLVALGPSALADAELLAILLRTGLPGRSVLRLSRDVLDECGGFRRLLREPAAALAGIKGLGPSKRATLLAVLEIARRAFRDALADGPVFESAQAVRDYLRLEYDARRAECFAVMFLDTQHRLIALETLFHGTLSHTITYPREVVKRALTLDAAAVVLVHNHPSGRTDPSPQDVQLTRAMIESLALVDVKVLDHFIVGAGQPASMTDLGLL</sequence>
<comment type="similarity">
    <text evidence="6">Belongs to the UPF0758 family.</text>
</comment>
<keyword evidence="5" id="KW-0482">Metalloprotease</keyword>
<dbReference type="PANTHER" id="PTHR30471">
    <property type="entry name" value="DNA REPAIR PROTEIN RADC"/>
    <property type="match status" value="1"/>
</dbReference>
<feature type="domain" description="MPN" evidence="7">
    <location>
        <begin position="115"/>
        <end position="237"/>
    </location>
</feature>
<proteinExistence type="inferred from homology"/>
<dbReference type="InterPro" id="IPR001405">
    <property type="entry name" value="UPF0758"/>
</dbReference>
<keyword evidence="3" id="KW-0378">Hydrolase</keyword>
<dbReference type="AlphaFoldDB" id="A0A2G9C936"/>
<protein>
    <recommendedName>
        <fullName evidence="7">MPN domain-containing protein</fullName>
    </recommendedName>
</protein>
<dbReference type="InterPro" id="IPR037518">
    <property type="entry name" value="MPN"/>
</dbReference>
<evidence type="ECO:0000313" key="9">
    <source>
        <dbReference type="Proteomes" id="UP000231501"/>
    </source>
</evidence>
<dbReference type="CDD" id="cd08071">
    <property type="entry name" value="MPN_DUF2466"/>
    <property type="match status" value="1"/>
</dbReference>
<evidence type="ECO:0000256" key="6">
    <source>
        <dbReference type="RuleBase" id="RU003797"/>
    </source>
</evidence>
<keyword evidence="2" id="KW-0479">Metal-binding</keyword>
<dbReference type="GO" id="GO:0008237">
    <property type="term" value="F:metallopeptidase activity"/>
    <property type="evidence" value="ECO:0007669"/>
    <property type="project" value="UniProtKB-KW"/>
</dbReference>
<accession>A0A2G9C936</accession>